<name>A0A1C4CI61_9GAMM</name>
<dbReference type="Pfam" id="PF07717">
    <property type="entry name" value="OB_NTP_bind"/>
    <property type="match status" value="1"/>
</dbReference>
<dbReference type="NCBIfam" id="NF008348">
    <property type="entry name" value="PRK11131.1"/>
    <property type="match status" value="1"/>
</dbReference>
<dbReference type="SUPFAM" id="SSF52540">
    <property type="entry name" value="P-loop containing nucleoside triphosphate hydrolases"/>
    <property type="match status" value="1"/>
</dbReference>
<dbReference type="InterPro" id="IPR027417">
    <property type="entry name" value="P-loop_NTPase"/>
</dbReference>
<evidence type="ECO:0000256" key="5">
    <source>
        <dbReference type="ARBA" id="ARBA00022806"/>
    </source>
</evidence>
<comment type="similarity">
    <text evidence="1">Belongs to the DEAD box helicase family. DEAH subfamily.</text>
</comment>
<dbReference type="InterPro" id="IPR001650">
    <property type="entry name" value="Helicase_C-like"/>
</dbReference>
<dbReference type="GO" id="GO:0003724">
    <property type="term" value="F:RNA helicase activity"/>
    <property type="evidence" value="ECO:0007669"/>
    <property type="project" value="UniProtKB-EC"/>
</dbReference>
<feature type="domain" description="Helicase C-terminal" evidence="9">
    <location>
        <begin position="269"/>
        <end position="439"/>
    </location>
</feature>
<dbReference type="SMART" id="SM00382">
    <property type="entry name" value="AAA"/>
    <property type="match status" value="1"/>
</dbReference>
<gene>
    <name evidence="10" type="ORF">GA0061080_10393</name>
</gene>
<dbReference type="InterPro" id="IPR014001">
    <property type="entry name" value="Helicase_ATP-bd"/>
</dbReference>
<dbReference type="SMART" id="SM00847">
    <property type="entry name" value="HA2"/>
    <property type="match status" value="1"/>
</dbReference>
<dbReference type="Pfam" id="PF11898">
    <property type="entry name" value="DUF3418"/>
    <property type="match status" value="1"/>
</dbReference>
<reference evidence="11" key="1">
    <citation type="submission" date="2016-08" db="EMBL/GenBank/DDBJ databases">
        <authorList>
            <person name="Varghese N."/>
            <person name="Submissions Spin"/>
        </authorList>
    </citation>
    <scope>NUCLEOTIDE SEQUENCE [LARGE SCALE GENOMIC DNA]</scope>
    <source>
        <strain evidence="11">R-53144</strain>
    </source>
</reference>
<dbReference type="FunFam" id="1.20.120.1080:FF:000005">
    <property type="entry name" value="ATP-dependent helicase HrpA"/>
    <property type="match status" value="1"/>
</dbReference>
<dbReference type="SMART" id="SM00487">
    <property type="entry name" value="DEXDc"/>
    <property type="match status" value="1"/>
</dbReference>
<comment type="catalytic activity">
    <reaction evidence="7">
        <text>ATP + H2O = ADP + phosphate + H(+)</text>
        <dbReference type="Rhea" id="RHEA:13065"/>
        <dbReference type="ChEBI" id="CHEBI:15377"/>
        <dbReference type="ChEBI" id="CHEBI:15378"/>
        <dbReference type="ChEBI" id="CHEBI:30616"/>
        <dbReference type="ChEBI" id="CHEBI:43474"/>
        <dbReference type="ChEBI" id="CHEBI:456216"/>
        <dbReference type="EC" id="3.6.4.13"/>
    </reaction>
</comment>
<keyword evidence="5 10" id="KW-0347">Helicase</keyword>
<accession>A0A1C4CI61</accession>
<keyword evidence="11" id="KW-1185">Reference proteome</keyword>
<dbReference type="InterPro" id="IPR011709">
    <property type="entry name" value="DEAD-box_helicase_OB_fold"/>
</dbReference>
<dbReference type="STRING" id="1798183.GA0061080_10393"/>
<evidence type="ECO:0000259" key="8">
    <source>
        <dbReference type="PROSITE" id="PS51192"/>
    </source>
</evidence>
<dbReference type="GO" id="GO:0005524">
    <property type="term" value="F:ATP binding"/>
    <property type="evidence" value="ECO:0007669"/>
    <property type="project" value="UniProtKB-KW"/>
</dbReference>
<dbReference type="FunFam" id="3.40.50.300:FF:000575">
    <property type="entry name" value="ATP-dependent helicase hrpA"/>
    <property type="match status" value="1"/>
</dbReference>
<proteinExistence type="inferred from homology"/>
<sequence>MRFILLFMLFEQQLKFLESMTFLDKNKILKSSKNGKNIVKIDLDITQAVLHYQTRLKSLPKKIDFPHNLPVVEKKRVIFDAINHHQVVIIAGETGSGKTTQIPKICLELGLGVKGFIGHTQPRRLAARSVANRIAEELKTEIGQLVGFKVRFSDHISDTTLIKLMTDGILLAEIQKDKLLLQYDTIIIDEAHERSLNIDFILGYLKQLLPKRPDLKVIITSATIDVERFSKHFNQAPIIEVSGRTYPVEVRYRPPILDNDNDSNNKNSDFQHIIDAIDELSAESSGDILIFLTGEREIRDLADTLNKLDLRHTDILPLYARLSASEQNRIFQSHTKRRIVLATNVAETSLTVPGIKYVIDPGLARISRYSYRTKVQRLPIEPISQASANQRKGRCGRTSDGICIRLYDEQDFLSRPEFTEPEILRTNLASVILQMTSLGLGDIAAFPFVEAPDSKYVRDGIRLLEELGAIFTKHHQYHLTQIGKILAQLPIDPRLARMLVEARQLGCIKEIMIITAALSIQDPRERPFDKQQASDEKHRRFIDKESDFISLINLWNYIEEQQNILSGNQFRRLCQKEFLNYLRIREWQDVYTQIRQTIKQLAFPINSQLADYRSLHIALLSGLLSHIGMKDLEKNEYIGARNIKFAIFPNSALFKNQPKWCIASELVETSRLWGRTVAKIDAGWIELIAKHLVKYSYSEPRWSKKQGTTIANEKVTLFGLPIVTNRIVNYSKIDPILSRTLFIRHALVEGDWLTNHKFYKQNQKLITEVEGLEHKSRRQDILIDDDELFDFYDKRIDKFVISSRHFDKWWKQKQKSDPDYLNVQKEMLIRQSAQLINLNDFPDFWYQDHFKLALSYQFDIGHNRDGVTIKIPLDILNQIKNKEFDWQVPGFRKDLIIALIKSLPKSLRRNLVPAPNYADAFLGRVDTTEKPLLECLENEFYKMTGVKITSENWQLEQVPEHLKMNFSIIDSNNNEIASSKDIDMLKQQLKTQLQQALSSITINKKDNSIEQNNLTDWTFGKLPDVYEEKQKQKNYTVKAYPAIIDNQNSVSIKLVDNQSEQQRLTKLGLRRLLMLNIPSPIKYLHEKLPNKSKLSLYFNSFGNVLMLIDDCIACGIDYLIETNNKAIHSTDDYQQLLDYTKTHINEIVVDIAKQVESILTLNFSINKKLKGRVDLSLAFALSDIKQQLNKLVYKGFVAQSSYRRLNDIPRYLVAIEKRIEKLFQNMARDRQSMSIIEDVQNQYDNWINSLPNNQRSDTKVIDIRWMIEELRVNLFAQQLGTPYPISAKRIKQQIDTVKSVLQ</sequence>
<dbReference type="SMART" id="SM00490">
    <property type="entry name" value="HELICc"/>
    <property type="match status" value="1"/>
</dbReference>
<dbReference type="Pfam" id="PF00270">
    <property type="entry name" value="DEAD"/>
    <property type="match status" value="1"/>
</dbReference>
<feature type="domain" description="Helicase ATP-binding" evidence="8">
    <location>
        <begin position="79"/>
        <end position="242"/>
    </location>
</feature>
<dbReference type="InterPro" id="IPR010222">
    <property type="entry name" value="RNA_helicase_HrpA"/>
</dbReference>
<evidence type="ECO:0000256" key="3">
    <source>
        <dbReference type="ARBA" id="ARBA00022741"/>
    </source>
</evidence>
<dbReference type="InterPro" id="IPR011545">
    <property type="entry name" value="DEAD/DEAH_box_helicase_dom"/>
</dbReference>
<dbReference type="PROSITE" id="PS51192">
    <property type="entry name" value="HELICASE_ATP_BIND_1"/>
    <property type="match status" value="1"/>
</dbReference>
<keyword evidence="3" id="KW-0547">Nucleotide-binding</keyword>
<evidence type="ECO:0000313" key="11">
    <source>
        <dbReference type="Proteomes" id="UP000199698"/>
    </source>
</evidence>
<dbReference type="InterPro" id="IPR007502">
    <property type="entry name" value="Helicase-assoc_dom"/>
</dbReference>
<evidence type="ECO:0000256" key="2">
    <source>
        <dbReference type="ARBA" id="ARBA00012552"/>
    </source>
</evidence>
<dbReference type="EMBL" id="FMBA01000039">
    <property type="protein sequence ID" value="SCC18779.1"/>
    <property type="molecule type" value="Genomic_DNA"/>
</dbReference>
<dbReference type="OrthoDB" id="9805617at2"/>
<evidence type="ECO:0000313" key="10">
    <source>
        <dbReference type="EMBL" id="SCC18779.1"/>
    </source>
</evidence>
<dbReference type="FunFam" id="3.40.50.300:FF:000439">
    <property type="entry name" value="ATP-dependent RNA helicase HrpA"/>
    <property type="match status" value="1"/>
</dbReference>
<dbReference type="Gene3D" id="3.40.50.300">
    <property type="entry name" value="P-loop containing nucleotide triphosphate hydrolases"/>
    <property type="match status" value="2"/>
</dbReference>
<keyword evidence="6" id="KW-0067">ATP-binding</keyword>
<protein>
    <recommendedName>
        <fullName evidence="2">RNA helicase</fullName>
        <ecNumber evidence="2">3.6.4.13</ecNumber>
    </recommendedName>
</protein>
<dbReference type="InterPro" id="IPR024590">
    <property type="entry name" value="HrpA_C"/>
</dbReference>
<dbReference type="CDD" id="cd17989">
    <property type="entry name" value="DEXHc_HrpA"/>
    <property type="match status" value="1"/>
</dbReference>
<keyword evidence="4" id="KW-0378">Hydrolase</keyword>
<dbReference type="GO" id="GO:0016787">
    <property type="term" value="F:hydrolase activity"/>
    <property type="evidence" value="ECO:0007669"/>
    <property type="project" value="UniProtKB-KW"/>
</dbReference>
<dbReference type="PANTHER" id="PTHR18934">
    <property type="entry name" value="ATP-DEPENDENT RNA HELICASE"/>
    <property type="match status" value="1"/>
</dbReference>
<organism evidence="10 11">
    <name type="scientific">Gilliamella intestini</name>
    <dbReference type="NCBI Taxonomy" id="1798183"/>
    <lineage>
        <taxon>Bacteria</taxon>
        <taxon>Pseudomonadati</taxon>
        <taxon>Pseudomonadota</taxon>
        <taxon>Gammaproteobacteria</taxon>
        <taxon>Orbales</taxon>
        <taxon>Orbaceae</taxon>
        <taxon>Gilliamella</taxon>
    </lineage>
</organism>
<evidence type="ECO:0000256" key="7">
    <source>
        <dbReference type="ARBA" id="ARBA00047984"/>
    </source>
</evidence>
<dbReference type="Gene3D" id="1.20.120.1080">
    <property type="match status" value="1"/>
</dbReference>
<evidence type="ECO:0000256" key="6">
    <source>
        <dbReference type="ARBA" id="ARBA00022840"/>
    </source>
</evidence>
<dbReference type="Pfam" id="PF21010">
    <property type="entry name" value="HA2_C"/>
    <property type="match status" value="1"/>
</dbReference>
<dbReference type="InterPro" id="IPR003593">
    <property type="entry name" value="AAA+_ATPase"/>
</dbReference>
<dbReference type="GO" id="GO:0003723">
    <property type="term" value="F:RNA binding"/>
    <property type="evidence" value="ECO:0007669"/>
    <property type="project" value="TreeGrafter"/>
</dbReference>
<dbReference type="PANTHER" id="PTHR18934:SF99">
    <property type="entry name" value="ATP-DEPENDENT RNA HELICASE DHX37-RELATED"/>
    <property type="match status" value="1"/>
</dbReference>
<dbReference type="Pfam" id="PF00271">
    <property type="entry name" value="Helicase_C"/>
    <property type="match status" value="1"/>
</dbReference>
<evidence type="ECO:0000259" key="9">
    <source>
        <dbReference type="PROSITE" id="PS51194"/>
    </source>
</evidence>
<dbReference type="CDD" id="cd18791">
    <property type="entry name" value="SF2_C_RHA"/>
    <property type="match status" value="1"/>
</dbReference>
<dbReference type="NCBIfam" id="TIGR01967">
    <property type="entry name" value="DEAH_box_HrpA"/>
    <property type="match status" value="1"/>
</dbReference>
<dbReference type="Proteomes" id="UP000199698">
    <property type="component" value="Unassembled WGS sequence"/>
</dbReference>
<dbReference type="PROSITE" id="PS51194">
    <property type="entry name" value="HELICASE_CTER"/>
    <property type="match status" value="1"/>
</dbReference>
<evidence type="ECO:0000256" key="1">
    <source>
        <dbReference type="ARBA" id="ARBA00008792"/>
    </source>
</evidence>
<dbReference type="EC" id="3.6.4.13" evidence="2"/>
<evidence type="ECO:0000256" key="4">
    <source>
        <dbReference type="ARBA" id="ARBA00022801"/>
    </source>
</evidence>